<dbReference type="SUPFAM" id="SSF56235">
    <property type="entry name" value="N-terminal nucleophile aminohydrolases (Ntn hydrolases)"/>
    <property type="match status" value="1"/>
</dbReference>
<accession>A0A7C9MQ94</accession>
<dbReference type="OrthoDB" id="1265391at2"/>
<dbReference type="GO" id="GO:0016787">
    <property type="term" value="F:hydrolase activity"/>
    <property type="evidence" value="ECO:0007669"/>
    <property type="project" value="UniProtKB-KW"/>
</dbReference>
<keyword evidence="3" id="KW-0732">Signal</keyword>
<organism evidence="5 6">
    <name type="scientific">Solidesulfovibrio aerotolerans</name>
    <dbReference type="NCBI Taxonomy" id="295255"/>
    <lineage>
        <taxon>Bacteria</taxon>
        <taxon>Pseudomonadati</taxon>
        <taxon>Thermodesulfobacteriota</taxon>
        <taxon>Desulfovibrionia</taxon>
        <taxon>Desulfovibrionales</taxon>
        <taxon>Desulfovibrionaceae</taxon>
        <taxon>Solidesulfovibrio</taxon>
    </lineage>
</organism>
<evidence type="ECO:0000259" key="4">
    <source>
        <dbReference type="Pfam" id="PF02275"/>
    </source>
</evidence>
<reference evidence="5 6" key="1">
    <citation type="submission" date="2020-01" db="EMBL/GenBank/DDBJ databases">
        <title>Genome sequence of Desulfovibrio aerotolerans DSM 16695(T).</title>
        <authorList>
            <person name="Karnachuk O."/>
            <person name="Avakyan M."/>
            <person name="Mardanov A."/>
            <person name="Kadnikov V."/>
            <person name="Ravin N."/>
        </authorList>
    </citation>
    <scope>NUCLEOTIDE SEQUENCE [LARGE SCALE GENOMIC DNA]</scope>
    <source>
        <strain evidence="5 6">DSM 16695</strain>
    </source>
</reference>
<dbReference type="PROSITE" id="PS51257">
    <property type="entry name" value="PROKAR_LIPOPROTEIN"/>
    <property type="match status" value="1"/>
</dbReference>
<feature type="signal peptide" evidence="3">
    <location>
        <begin position="1"/>
        <end position="24"/>
    </location>
</feature>
<keyword evidence="6" id="KW-1185">Reference proteome</keyword>
<dbReference type="AlphaFoldDB" id="A0A7C9MQ94"/>
<dbReference type="InterPro" id="IPR029055">
    <property type="entry name" value="Ntn_hydrolases_N"/>
</dbReference>
<dbReference type="EMBL" id="WVUD01000029">
    <property type="protein sequence ID" value="MYL84332.1"/>
    <property type="molecule type" value="Genomic_DNA"/>
</dbReference>
<keyword evidence="2 5" id="KW-0378">Hydrolase</keyword>
<sequence length="366" mass="39980">MPNRIFSILATLLCVLALSWSAGLACTSVRIKTTDGMVFYARTMEGEWTLQTVLGVVPKDTAYQGTLPDGTSKGLKWKTKYAFVGMFDFGLPLASDGMNEKGLVVGELFLPGYAAYETFDSAKADITLAQFEYGTWLLSNFASVAEVRKAYREVRVCQGPVDTAGPLPLHYVVHDPSGDCVVIEFTAGKVTLYDNPLGVMTNSPTFDWMLTNLDNYINLSVMNTPEKELKGLTLKTFGQGSGLYGLPGDYSPPSRFVRMVTLSQAALPAKGADQGLNQAITILDNVDIPIGAVRGFEGKQAAYDKTIWSVVADTAKLRYYFRSMDNKNWRYVDLAKAFAAAKGISTVPVFIPVDYPDVTSQAKPLQ</sequence>
<dbReference type="InterPro" id="IPR052193">
    <property type="entry name" value="Peptidase_C59"/>
</dbReference>
<comment type="caution">
    <text evidence="5">The sequence shown here is derived from an EMBL/GenBank/DDBJ whole genome shotgun (WGS) entry which is preliminary data.</text>
</comment>
<dbReference type="PANTHER" id="PTHR35527">
    <property type="entry name" value="CHOLOYLGLYCINE HYDROLASE"/>
    <property type="match status" value="1"/>
</dbReference>
<dbReference type="CDD" id="cd00542">
    <property type="entry name" value="Ntn_PVA"/>
    <property type="match status" value="1"/>
</dbReference>
<dbReference type="Proteomes" id="UP000482487">
    <property type="component" value="Unassembled WGS sequence"/>
</dbReference>
<evidence type="ECO:0000313" key="5">
    <source>
        <dbReference type="EMBL" id="MYL84332.1"/>
    </source>
</evidence>
<gene>
    <name evidence="5" type="ORF">GTA51_14465</name>
</gene>
<proteinExistence type="inferred from homology"/>
<evidence type="ECO:0000256" key="1">
    <source>
        <dbReference type="ARBA" id="ARBA00006625"/>
    </source>
</evidence>
<feature type="chain" id="PRO_5029008562" evidence="3">
    <location>
        <begin position="25"/>
        <end position="366"/>
    </location>
</feature>
<protein>
    <submittedName>
        <fullName evidence="5">Linear amide C-N hydrolase</fullName>
    </submittedName>
</protein>
<dbReference type="PANTHER" id="PTHR35527:SF2">
    <property type="entry name" value="HYDROLASE"/>
    <property type="match status" value="1"/>
</dbReference>
<dbReference type="Gene3D" id="3.60.60.10">
    <property type="entry name" value="Penicillin V Acylase, Chain A"/>
    <property type="match status" value="1"/>
</dbReference>
<dbReference type="RefSeq" id="WP_160962255.1">
    <property type="nucleotide sequence ID" value="NZ_WVUD01000029.1"/>
</dbReference>
<evidence type="ECO:0000313" key="6">
    <source>
        <dbReference type="Proteomes" id="UP000482487"/>
    </source>
</evidence>
<dbReference type="InterPro" id="IPR029132">
    <property type="entry name" value="CBAH/NAAA_C"/>
</dbReference>
<comment type="similarity">
    <text evidence="1">Belongs to the peptidase C59 family.</text>
</comment>
<dbReference type="Pfam" id="PF02275">
    <property type="entry name" value="CBAH"/>
    <property type="match status" value="1"/>
</dbReference>
<name>A0A7C9MQ94_9BACT</name>
<feature type="domain" description="Choloylglycine hydrolase/NAAA C-terminal" evidence="4">
    <location>
        <begin position="26"/>
        <end position="336"/>
    </location>
</feature>
<evidence type="ECO:0000256" key="3">
    <source>
        <dbReference type="SAM" id="SignalP"/>
    </source>
</evidence>
<evidence type="ECO:0000256" key="2">
    <source>
        <dbReference type="ARBA" id="ARBA00022801"/>
    </source>
</evidence>